<dbReference type="AlphaFoldDB" id="A0AAD4YJ21"/>
<keyword evidence="2" id="KW-1185">Reference proteome</keyword>
<dbReference type="EMBL" id="JAJFAZ020000087">
    <property type="protein sequence ID" value="KAI5311136.1"/>
    <property type="molecule type" value="Genomic_DNA"/>
</dbReference>
<accession>A0AAD4YJ21</accession>
<name>A0AAD4YJ21_PRUDU</name>
<gene>
    <name evidence="1" type="ORF">L3X38_045603</name>
</gene>
<proteinExistence type="predicted"/>
<sequence>MAQPMMPRHRSVKKPFICKELVKADNSKTKFQTASSRAERPKNYTFELTRAEGIFDLLLAEKKVTLSFCHKIPKDQELKGNKLYAKISQSSSREHKRKKGLGLPAWLTTDLQIGRINGHIQFCFRSSGKLLSEYLADDSLLPNSPINLIEFQHELDDDDVLTIDDLDPAPTEMEDSHPET</sequence>
<organism evidence="1 2">
    <name type="scientific">Prunus dulcis</name>
    <name type="common">Almond</name>
    <name type="synonym">Amygdalus dulcis</name>
    <dbReference type="NCBI Taxonomy" id="3755"/>
    <lineage>
        <taxon>Eukaryota</taxon>
        <taxon>Viridiplantae</taxon>
        <taxon>Streptophyta</taxon>
        <taxon>Embryophyta</taxon>
        <taxon>Tracheophyta</taxon>
        <taxon>Spermatophyta</taxon>
        <taxon>Magnoliopsida</taxon>
        <taxon>eudicotyledons</taxon>
        <taxon>Gunneridae</taxon>
        <taxon>Pentapetalae</taxon>
        <taxon>rosids</taxon>
        <taxon>fabids</taxon>
        <taxon>Rosales</taxon>
        <taxon>Rosaceae</taxon>
        <taxon>Amygdaloideae</taxon>
        <taxon>Amygdaleae</taxon>
        <taxon>Prunus</taxon>
    </lineage>
</organism>
<evidence type="ECO:0000313" key="1">
    <source>
        <dbReference type="EMBL" id="KAI5311136.1"/>
    </source>
</evidence>
<comment type="caution">
    <text evidence="1">The sequence shown here is derived from an EMBL/GenBank/DDBJ whole genome shotgun (WGS) entry which is preliminary data.</text>
</comment>
<protein>
    <submittedName>
        <fullName evidence="1">Uncharacterized protein</fullName>
    </submittedName>
</protein>
<evidence type="ECO:0000313" key="2">
    <source>
        <dbReference type="Proteomes" id="UP001054821"/>
    </source>
</evidence>
<dbReference type="Proteomes" id="UP001054821">
    <property type="component" value="Unassembled WGS sequence"/>
</dbReference>
<reference evidence="1 2" key="1">
    <citation type="journal article" date="2022" name="G3 (Bethesda)">
        <title>Whole-genome sequence and methylome profiling of the almond [Prunus dulcis (Mill.) D.A. Webb] cultivar 'Nonpareil'.</title>
        <authorList>
            <person name="D'Amico-Willman K.M."/>
            <person name="Ouma W.Z."/>
            <person name="Meulia T."/>
            <person name="Sideli G.M."/>
            <person name="Gradziel T.M."/>
            <person name="Fresnedo-Ramirez J."/>
        </authorList>
    </citation>
    <scope>NUCLEOTIDE SEQUENCE [LARGE SCALE GENOMIC DNA]</scope>
    <source>
        <strain evidence="1">Clone GOH B32 T37-40</strain>
    </source>
</reference>